<evidence type="ECO:0000313" key="11">
    <source>
        <dbReference type="RefSeq" id="XP_026676088.1"/>
    </source>
</evidence>
<evidence type="ECO:0000256" key="6">
    <source>
        <dbReference type="PROSITE-ProRule" id="PRU00089"/>
    </source>
</evidence>
<keyword evidence="4" id="KW-0804">Transcription</keyword>
<feature type="region of interest" description="Disordered" evidence="7">
    <location>
        <begin position="249"/>
        <end position="284"/>
    </location>
</feature>
<dbReference type="PROSITE" id="PS50006">
    <property type="entry name" value="FHA_DOMAIN"/>
    <property type="match status" value="1"/>
</dbReference>
<gene>
    <name evidence="11" type="primary">LOC103504856</name>
</gene>
<dbReference type="PANTHER" id="PTHR45881:SF7">
    <property type="entry name" value="CHECKPOINT SUPPRESSOR 1-LIKE, ISOFORM A-RELATED"/>
    <property type="match status" value="1"/>
</dbReference>
<dbReference type="PaxDb" id="121845-A0A3Q0IN57"/>
<evidence type="ECO:0000259" key="8">
    <source>
        <dbReference type="PROSITE" id="PS50006"/>
    </source>
</evidence>
<dbReference type="SUPFAM" id="SSF46785">
    <property type="entry name" value="Winged helix' DNA-binding domain"/>
    <property type="match status" value="1"/>
</dbReference>
<dbReference type="RefSeq" id="XP_026676088.1">
    <property type="nucleotide sequence ID" value="XM_026820287.1"/>
</dbReference>
<organism evidence="10 11">
    <name type="scientific">Diaphorina citri</name>
    <name type="common">Asian citrus psyllid</name>
    <dbReference type="NCBI Taxonomy" id="121845"/>
    <lineage>
        <taxon>Eukaryota</taxon>
        <taxon>Metazoa</taxon>
        <taxon>Ecdysozoa</taxon>
        <taxon>Arthropoda</taxon>
        <taxon>Hexapoda</taxon>
        <taxon>Insecta</taxon>
        <taxon>Pterygota</taxon>
        <taxon>Neoptera</taxon>
        <taxon>Paraneoptera</taxon>
        <taxon>Hemiptera</taxon>
        <taxon>Sternorrhyncha</taxon>
        <taxon>Psylloidea</taxon>
        <taxon>Psyllidae</taxon>
        <taxon>Diaphorininae</taxon>
        <taxon>Diaphorina</taxon>
    </lineage>
</organism>
<feature type="DNA-binding region" description="Fork-head" evidence="6">
    <location>
        <begin position="310"/>
        <end position="353"/>
    </location>
</feature>
<keyword evidence="10" id="KW-1185">Reference proteome</keyword>
<feature type="domain" description="Fork-head" evidence="9">
    <location>
        <begin position="310"/>
        <end position="353"/>
    </location>
</feature>
<proteinExistence type="predicted"/>
<dbReference type="Pfam" id="PF00250">
    <property type="entry name" value="Forkhead"/>
    <property type="match status" value="1"/>
</dbReference>
<evidence type="ECO:0000313" key="10">
    <source>
        <dbReference type="Proteomes" id="UP000079169"/>
    </source>
</evidence>
<protein>
    <submittedName>
        <fullName evidence="11">Uncharacterized protein LOC103504856</fullName>
    </submittedName>
</protein>
<keyword evidence="3 6" id="KW-0238">DNA-binding</keyword>
<name>A0A3Q0IN57_DIACI</name>
<keyword evidence="2" id="KW-0805">Transcription regulation</keyword>
<feature type="region of interest" description="Disordered" evidence="7">
    <location>
        <begin position="179"/>
        <end position="204"/>
    </location>
</feature>
<dbReference type="InterPro" id="IPR036388">
    <property type="entry name" value="WH-like_DNA-bd_sf"/>
</dbReference>
<feature type="domain" description="FHA" evidence="8">
    <location>
        <begin position="53"/>
        <end position="105"/>
    </location>
</feature>
<dbReference type="STRING" id="121845.A0A3Q0IN57"/>
<dbReference type="Gene3D" id="1.10.10.10">
    <property type="entry name" value="Winged helix-like DNA-binding domain superfamily/Winged helix DNA-binding domain"/>
    <property type="match status" value="1"/>
</dbReference>
<dbReference type="InterPro" id="IPR008984">
    <property type="entry name" value="SMAD_FHA_dom_sf"/>
</dbReference>
<dbReference type="GO" id="GO:0000978">
    <property type="term" value="F:RNA polymerase II cis-regulatory region sequence-specific DNA binding"/>
    <property type="evidence" value="ECO:0007669"/>
    <property type="project" value="TreeGrafter"/>
</dbReference>
<reference evidence="11" key="1">
    <citation type="submission" date="2025-08" db="UniProtKB">
        <authorList>
            <consortium name="RefSeq"/>
        </authorList>
    </citation>
    <scope>IDENTIFICATION</scope>
</reference>
<evidence type="ECO:0000256" key="5">
    <source>
        <dbReference type="ARBA" id="ARBA00023242"/>
    </source>
</evidence>
<dbReference type="FunFam" id="2.60.200.20:FF:000031">
    <property type="entry name" value="Forkhead box protein K1"/>
    <property type="match status" value="1"/>
</dbReference>
<dbReference type="InterPro" id="IPR001766">
    <property type="entry name" value="Fork_head_dom"/>
</dbReference>
<feature type="compositionally biased region" description="Polar residues" evidence="7">
    <location>
        <begin position="271"/>
        <end position="284"/>
    </location>
</feature>
<dbReference type="InterPro" id="IPR000253">
    <property type="entry name" value="FHA_dom"/>
</dbReference>
<dbReference type="GO" id="GO:0005634">
    <property type="term" value="C:nucleus"/>
    <property type="evidence" value="ECO:0007669"/>
    <property type="project" value="UniProtKB-SubCell"/>
</dbReference>
<dbReference type="PANTHER" id="PTHR45881">
    <property type="entry name" value="CHECKPOINT SUPPRESSOR 1-LIKE, ISOFORM A-RELATED"/>
    <property type="match status" value="1"/>
</dbReference>
<evidence type="ECO:0000256" key="4">
    <source>
        <dbReference type="ARBA" id="ARBA00023163"/>
    </source>
</evidence>
<dbReference type="GO" id="GO:0045893">
    <property type="term" value="P:positive regulation of DNA-templated transcription"/>
    <property type="evidence" value="ECO:0007669"/>
    <property type="project" value="UniProtKB-ARBA"/>
</dbReference>
<dbReference type="Gene3D" id="2.60.200.20">
    <property type="match status" value="1"/>
</dbReference>
<feature type="compositionally biased region" description="Polar residues" evidence="7">
    <location>
        <begin position="179"/>
        <end position="199"/>
    </location>
</feature>
<dbReference type="PRINTS" id="PR00053">
    <property type="entry name" value="FORKHEAD"/>
</dbReference>
<evidence type="ECO:0000256" key="2">
    <source>
        <dbReference type="ARBA" id="ARBA00023015"/>
    </source>
</evidence>
<evidence type="ECO:0000259" key="9">
    <source>
        <dbReference type="PROSITE" id="PS50039"/>
    </source>
</evidence>
<comment type="subcellular location">
    <subcellularLocation>
        <location evidence="1 6">Nucleus</location>
    </subcellularLocation>
</comment>
<dbReference type="Proteomes" id="UP000079169">
    <property type="component" value="Unplaced"/>
</dbReference>
<evidence type="ECO:0000256" key="3">
    <source>
        <dbReference type="ARBA" id="ARBA00023125"/>
    </source>
</evidence>
<keyword evidence="5 6" id="KW-0539">Nucleus</keyword>
<dbReference type="SUPFAM" id="SSF49879">
    <property type="entry name" value="SMAD/FHA domain"/>
    <property type="match status" value="1"/>
</dbReference>
<dbReference type="GeneID" id="103504856"/>
<evidence type="ECO:0000256" key="7">
    <source>
        <dbReference type="SAM" id="MobiDB-lite"/>
    </source>
</evidence>
<sequence>MSVHSGSNESDAWALLALKSTSPSPSKIQWKSGTAIAKLQGREFEYMVRQKRITIGRNSSRGDVDVNMGLSSFISRRHIEIFFEHPNFFMTCNGKNGVFVDGVFQRKGAPALQLPKSCTLRFPSTNIRLQFQSLVNESDPAPTGQSVSSSGVGVMGNPATSSLLPPLRINIPDHPHTEISSSPFPSPTGTISAANSCPTSPRGLHNRRNVSADLHMAAHYAAAHTNVVNHVTVVTSHDENRQEFLIANDESPDSSHNGSILSPPPAPVTKSYRSSNGPSQSQLHQAVDSIITSPYSPPKMSLSISQDDSKPPYSYAQLIVQAVASAHDKQLTLSGIYSFITKNYPYYRTADKGGVGGGGRGAPYEVTTNGRGLTSSTDENTYIVSTSDYHDEEEEELISSTSLSNQAPVIVQPVFSNYSGSYSTTTYKQYQEDDLEEEIIDSQSQPHHHQIIKEEIVESSTSSSNIIIENISDVITQSSHMNNGLLSPKHHSYETGGGGGLVEEDPSTQHTEEETVYEETVIENGGPGANSSTDENMQHHEFSVDEFGTEVMTSHPGVEEHEEIIMEIGEEELVVEEEEPPMKKGRMEYLTIHGDSNTNQHS</sequence>
<accession>A0A3Q0IN57</accession>
<dbReference type="Pfam" id="PF00498">
    <property type="entry name" value="FHA"/>
    <property type="match status" value="1"/>
</dbReference>
<dbReference type="SMART" id="SM00339">
    <property type="entry name" value="FH"/>
    <property type="match status" value="1"/>
</dbReference>
<dbReference type="KEGG" id="dci:103504856"/>
<dbReference type="SMART" id="SM00240">
    <property type="entry name" value="FHA"/>
    <property type="match status" value="1"/>
</dbReference>
<dbReference type="PROSITE" id="PS50039">
    <property type="entry name" value="FORK_HEAD_3"/>
    <property type="match status" value="1"/>
</dbReference>
<dbReference type="AlphaFoldDB" id="A0A3Q0IN57"/>
<dbReference type="GO" id="GO:0000981">
    <property type="term" value="F:DNA-binding transcription factor activity, RNA polymerase II-specific"/>
    <property type="evidence" value="ECO:0007669"/>
    <property type="project" value="TreeGrafter"/>
</dbReference>
<dbReference type="CDD" id="cd22688">
    <property type="entry name" value="FHA_FOXK"/>
    <property type="match status" value="1"/>
</dbReference>
<evidence type="ECO:0000256" key="1">
    <source>
        <dbReference type="ARBA" id="ARBA00004123"/>
    </source>
</evidence>
<dbReference type="InterPro" id="IPR036390">
    <property type="entry name" value="WH_DNA-bd_sf"/>
</dbReference>